<reference evidence="2 3" key="1">
    <citation type="journal article" date="2013" name="Genome Announc.">
        <title>Draft Genome Sequence of the Cellulolytic, Mesophilic, Anaerobic Bacterium Clostridium termitidis Strain CT1112 (DSM 5398).</title>
        <authorList>
            <person name="Lal S."/>
            <person name="Ramachandran U."/>
            <person name="Zhang X."/>
            <person name="Munir R."/>
            <person name="Sparling R."/>
            <person name="Levin D.B."/>
        </authorList>
    </citation>
    <scope>NUCLEOTIDE SEQUENCE [LARGE SCALE GENOMIC DNA]</scope>
    <source>
        <strain evidence="2 3">CT1112</strain>
    </source>
</reference>
<dbReference type="GO" id="GO:0019901">
    <property type="term" value="F:protein kinase binding"/>
    <property type="evidence" value="ECO:0007669"/>
    <property type="project" value="TreeGrafter"/>
</dbReference>
<dbReference type="InterPro" id="IPR050944">
    <property type="entry name" value="FAM83"/>
</dbReference>
<feature type="region of interest" description="Disordered" evidence="1">
    <location>
        <begin position="563"/>
        <end position="592"/>
    </location>
</feature>
<feature type="compositionally biased region" description="Basic and acidic residues" evidence="1">
    <location>
        <begin position="119"/>
        <end position="136"/>
    </location>
</feature>
<feature type="compositionally biased region" description="Polar residues" evidence="1">
    <location>
        <begin position="11"/>
        <end position="24"/>
    </location>
</feature>
<feature type="region of interest" description="Disordered" evidence="1">
    <location>
        <begin position="1"/>
        <end position="31"/>
    </location>
</feature>
<feature type="compositionally biased region" description="Basic and acidic residues" evidence="1">
    <location>
        <begin position="609"/>
        <end position="668"/>
    </location>
</feature>
<feature type="compositionally biased region" description="Polar residues" evidence="1">
    <location>
        <begin position="162"/>
        <end position="171"/>
    </location>
</feature>
<dbReference type="InterPro" id="IPR032869">
    <property type="entry name" value="WHH_dom_containing"/>
</dbReference>
<dbReference type="Pfam" id="PF14414">
    <property type="entry name" value="WHH"/>
    <property type="match status" value="1"/>
</dbReference>
<feature type="compositionally biased region" description="Polar residues" evidence="1">
    <location>
        <begin position="232"/>
        <end position="242"/>
    </location>
</feature>
<keyword evidence="3" id="KW-1185">Reference proteome</keyword>
<feature type="compositionally biased region" description="Low complexity" evidence="1">
    <location>
        <begin position="292"/>
        <end position="322"/>
    </location>
</feature>
<dbReference type="PANTHER" id="PTHR16181">
    <property type="entry name" value="PROTEIN FAM83A-RELATED"/>
    <property type="match status" value="1"/>
</dbReference>
<name>S0FGD1_RUMCE</name>
<evidence type="ECO:0000313" key="3">
    <source>
        <dbReference type="Proteomes" id="UP000014155"/>
    </source>
</evidence>
<evidence type="ECO:0000313" key="2">
    <source>
        <dbReference type="EMBL" id="EMS70042.1"/>
    </source>
</evidence>
<dbReference type="eggNOG" id="COG3064">
    <property type="taxonomic scope" value="Bacteria"/>
</dbReference>
<feature type="compositionally biased region" description="Polar residues" evidence="1">
    <location>
        <begin position="563"/>
        <end position="575"/>
    </location>
</feature>
<dbReference type="PATRIC" id="fig|1195236.3.peg.4399"/>
<feature type="region of interest" description="Disordered" evidence="1">
    <location>
        <begin position="73"/>
        <end position="324"/>
    </location>
</feature>
<feature type="region of interest" description="Disordered" evidence="1">
    <location>
        <begin position="399"/>
        <end position="499"/>
    </location>
</feature>
<feature type="compositionally biased region" description="Basic and acidic residues" evidence="1">
    <location>
        <begin position="399"/>
        <end position="410"/>
    </location>
</feature>
<dbReference type="RefSeq" id="WP_004629086.1">
    <property type="nucleotide sequence ID" value="NZ_AORV01000060.1"/>
</dbReference>
<protein>
    <submittedName>
        <fullName evidence="2">Uncharacterized protein</fullName>
    </submittedName>
</protein>
<feature type="compositionally biased region" description="Low complexity" evidence="1">
    <location>
        <begin position="267"/>
        <end position="276"/>
    </location>
</feature>
<feature type="compositionally biased region" description="Polar residues" evidence="1">
    <location>
        <begin position="468"/>
        <end position="485"/>
    </location>
</feature>
<evidence type="ECO:0000256" key="1">
    <source>
        <dbReference type="SAM" id="MobiDB-lite"/>
    </source>
</evidence>
<sequence length="1462" mass="157382">MYTRAPDKSAAAQNKNLQNSSSRQKPLVKQPNYIEIIQRLKRLPNSLTQQDINILQKTIGNQAVIKLLTDIKKIPPKNNQPGQDKETTPGTQDKQPDSKMQQSEKQQSELQQQDAGSKTAEKSGEQSDSGDLKTRSSEASGPAEQKVEKQETKEKAAPVTAEKSNAETALNKSDAGGNTGTVLSKSDAGSNIGKQVNLKESEPVKENSSPQETLQQNKEPLPAKLENKEGTAVQTGKESQPASPKEDKAAEGGKPAEDKKAEEAAADKNTAAANKDPQAKQEAVSPVEDIPAPAGSEKAGKAEGAANTEKAQKQAAKAPAVKISGEDPLKILNQLGSIPPTEAVNAFSQAAAVSDGAFEKQRAKTQSVMPEIPTPTGLPAKKDKGLKAAVARVKEIKHNEPAAYKSEKAGGKAQEGMPGDIKLSSDPEADADDVMAEAREYSKNTPSIGMTGEADPNQMEGFKAEAGQNVQSAKQAELSQTNQEFGENGIAPQEDPTKIKAAKPISGVIPLGLDINRTAPIPPDVASIANPQLSSELKTFMQGKENEYQQGKAQFDTGVSNAKQNANEQIESQKTQARDTQLKEQANAKAEVEGYRNQWRNEVNTASAEYDKEASTEAEKKKKEVGQIKDEKEGEVKKAMSQAEKDADRECKTAKKEAEEKKKEGEKEHKKNIFEKAWDWAKDKVEKAVDFVKKAVSFVFDKLRQVVKTIFEKAKQAAMGLIEAGRRLVVGAIKGLGNVLKGLVKKVFAKFPGISKKICGFIDNAVNKATKIVNAAADKLKKGVTTVLDKMAKTVDGMFTGIQKLYKTVMSGIKKFLSMDFKKVFNVVLEGAQIAAEIAAAVATGGGSVVVQIVTWLTTTLPQILKQVGSVLNIVNTIRSIKLSDVKQILSIAGIGGYLVKGLFGQLRGLPQEPKEEEEKEPAAGREEKGLIKVLHALTKVLNVLKGIYDKIAGGLNKILGVINIVAKPWFEVFSAIYAGVVTVIEKVGNPAQALSEGAEKLKEAVGNFFGSIKTKVKEISGSIKEKVTLLGQPAQLIKTIANKAVDMVLNFIITHPPSALIKAVFKGIEAIAGKSIVELIRQYIPYADKILDKIAGSGPVQGIMKPLEGPVKTVGGMIDQVTDQTTGMVDSAEKTTLSSMGNGAKLMTAMGIGGNAGGKESEQAQGGGKGDSKGGSKGGSKDGGGEDFFGTIKSGIHNNLMTLGLINLKKLGMQILAAGAAKITGAIRKMLTPKVKFKLGNETHELWVEKGQNTNVVMMASDEKTLEDQIQAGKIPDNGEVNDKNKKIKNETNEQKIPQESNELIGTLQQTDTGVSEGKDQNSKPTIYTLKEQFTKELRKKKPKYSPSIDKWLGGNFGRVGTISIAQNWVWTYHDWEGHSVSYPDEYPDFKSAGMVIQEVPIGKFESYYKDFQKADELAPKGPKASTSTWHHHQNGTTMQEVNAKLHSRFTHEGGMALSKK</sequence>
<feature type="compositionally biased region" description="Polar residues" evidence="1">
    <location>
        <begin position="180"/>
        <end position="194"/>
    </location>
</feature>
<gene>
    <name evidence="2" type="ORF">CTER_4224</name>
</gene>
<organism evidence="2 3">
    <name type="scientific">Ruminiclostridium cellobioparum subsp. termitidis CT1112</name>
    <dbReference type="NCBI Taxonomy" id="1195236"/>
    <lineage>
        <taxon>Bacteria</taxon>
        <taxon>Bacillati</taxon>
        <taxon>Bacillota</taxon>
        <taxon>Clostridia</taxon>
        <taxon>Eubacteriales</taxon>
        <taxon>Oscillospiraceae</taxon>
        <taxon>Ruminiclostridium</taxon>
    </lineage>
</organism>
<accession>S0FGD1</accession>
<dbReference type="EMBL" id="AORV01000060">
    <property type="protein sequence ID" value="EMS70042.1"/>
    <property type="molecule type" value="Genomic_DNA"/>
</dbReference>
<comment type="caution">
    <text evidence="2">The sequence shown here is derived from an EMBL/GenBank/DDBJ whole genome shotgun (WGS) entry which is preliminary data.</text>
</comment>
<dbReference type="Proteomes" id="UP000014155">
    <property type="component" value="Unassembled WGS sequence"/>
</dbReference>
<feature type="compositionally biased region" description="Basic and acidic residues" evidence="1">
    <location>
        <begin position="244"/>
        <end position="266"/>
    </location>
</feature>
<feature type="region of interest" description="Disordered" evidence="1">
    <location>
        <begin position="361"/>
        <end position="386"/>
    </location>
</feature>
<feature type="region of interest" description="Disordered" evidence="1">
    <location>
        <begin position="606"/>
        <end position="668"/>
    </location>
</feature>
<dbReference type="PANTHER" id="PTHR16181:SF29">
    <property type="entry name" value="PROTEIN FAM83A-RELATED"/>
    <property type="match status" value="1"/>
</dbReference>
<feature type="compositionally biased region" description="Basic and acidic residues" evidence="1">
    <location>
        <begin position="1171"/>
        <end position="1185"/>
    </location>
</feature>
<dbReference type="STRING" id="1195236.CTER_4224"/>
<proteinExistence type="predicted"/>
<feature type="region of interest" description="Disordered" evidence="1">
    <location>
        <begin position="1156"/>
        <end position="1187"/>
    </location>
</feature>
<feature type="compositionally biased region" description="Basic and acidic residues" evidence="1">
    <location>
        <begin position="145"/>
        <end position="156"/>
    </location>
</feature>
<feature type="compositionally biased region" description="Polar residues" evidence="1">
    <location>
        <begin position="77"/>
        <end position="93"/>
    </location>
</feature>
<dbReference type="GO" id="GO:0007173">
    <property type="term" value="P:epidermal growth factor receptor signaling pathway"/>
    <property type="evidence" value="ECO:0007669"/>
    <property type="project" value="TreeGrafter"/>
</dbReference>
<feature type="compositionally biased region" description="Polar residues" evidence="1">
    <location>
        <begin position="206"/>
        <end position="218"/>
    </location>
</feature>
<feature type="compositionally biased region" description="Low complexity" evidence="1">
    <location>
        <begin position="101"/>
        <end position="113"/>
    </location>
</feature>